<evidence type="ECO:0000313" key="2">
    <source>
        <dbReference type="Proteomes" id="UP000541352"/>
    </source>
</evidence>
<dbReference type="Proteomes" id="UP000541352">
    <property type="component" value="Unassembled WGS sequence"/>
</dbReference>
<name>A0A7W6EQZ3_9BACT</name>
<dbReference type="AlphaFoldDB" id="A0A7W6EQZ3"/>
<proteinExistence type="predicted"/>
<dbReference type="RefSeq" id="WP_183974837.1">
    <property type="nucleotide sequence ID" value="NZ_JACIBY010000005.1"/>
</dbReference>
<dbReference type="EMBL" id="JACIBY010000005">
    <property type="protein sequence ID" value="MBB3838982.1"/>
    <property type="molecule type" value="Genomic_DNA"/>
</dbReference>
<protein>
    <recommendedName>
        <fullName evidence="3">SGNH/GDSL hydrolase family protein</fullName>
    </recommendedName>
</protein>
<dbReference type="Gene3D" id="3.40.50.1110">
    <property type="entry name" value="SGNH hydrolase"/>
    <property type="match status" value="1"/>
</dbReference>
<dbReference type="InterPro" id="IPR036514">
    <property type="entry name" value="SGNH_hydro_sf"/>
</dbReference>
<keyword evidence="2" id="KW-1185">Reference proteome</keyword>
<reference evidence="1 2" key="1">
    <citation type="submission" date="2020-08" db="EMBL/GenBank/DDBJ databases">
        <title>Genomic Encyclopedia of Type Strains, Phase IV (KMG-IV): sequencing the most valuable type-strain genomes for metagenomic binning, comparative biology and taxonomic classification.</title>
        <authorList>
            <person name="Goeker M."/>
        </authorList>
    </citation>
    <scope>NUCLEOTIDE SEQUENCE [LARGE SCALE GENOMIC DNA]</scope>
    <source>
        <strain evidence="1 2">DSM 17976</strain>
    </source>
</reference>
<comment type="caution">
    <text evidence="1">The sequence shown here is derived from an EMBL/GenBank/DDBJ whole genome shotgun (WGS) entry which is preliminary data.</text>
</comment>
<evidence type="ECO:0000313" key="1">
    <source>
        <dbReference type="EMBL" id="MBB3838982.1"/>
    </source>
</evidence>
<evidence type="ECO:0008006" key="3">
    <source>
        <dbReference type="Google" id="ProtNLM"/>
    </source>
</evidence>
<dbReference type="SUPFAM" id="SSF52266">
    <property type="entry name" value="SGNH hydrolase"/>
    <property type="match status" value="1"/>
</dbReference>
<accession>A0A7W6EQZ3</accession>
<organism evidence="1 2">
    <name type="scientific">Runella defluvii</name>
    <dbReference type="NCBI Taxonomy" id="370973"/>
    <lineage>
        <taxon>Bacteria</taxon>
        <taxon>Pseudomonadati</taxon>
        <taxon>Bacteroidota</taxon>
        <taxon>Cytophagia</taxon>
        <taxon>Cytophagales</taxon>
        <taxon>Spirosomataceae</taxon>
        <taxon>Runella</taxon>
    </lineage>
</organism>
<sequence length="349" mass="40001">MKTNRSVFLLATASLVLLWVVLELMGRVALAVVMKYPFWKPTDKFYPELVKIQKENISQQDDTFDLLILGGSAVSLEFGLPINKTLDSLLKQTANGRKVRIFNAATPAHTSLDNLNKYRMLGKQRFDLVIYYEAINETRANNIPSQLFSDDYRHVMWYYDLAIIKQHPEVNWTVLPFITHKGFNLLVDKLKGKKFLELNTVNPDLVQYGKEIKTGKPYQANIEQIILEARKRSEKLVLMTYALYVPPSVIGNGGYTDYRDFAKCPYPSPLWLWGDPVNVDTGVKAHNAILRKLAAQYGTYFVDMDQLLPRQKDYYCDLCHLTEKGGSEFATLVVQYLSKEQLIPMAVNQ</sequence>
<dbReference type="GO" id="GO:0016788">
    <property type="term" value="F:hydrolase activity, acting on ester bonds"/>
    <property type="evidence" value="ECO:0007669"/>
    <property type="project" value="UniProtKB-ARBA"/>
</dbReference>
<gene>
    <name evidence="1" type="ORF">FHS57_002988</name>
</gene>